<dbReference type="EMBL" id="AVOT02005702">
    <property type="protein sequence ID" value="MBW0479750.1"/>
    <property type="molecule type" value="Genomic_DNA"/>
</dbReference>
<dbReference type="AlphaFoldDB" id="A0A9Q3CAP4"/>
<protein>
    <submittedName>
        <fullName evidence="2">Uncharacterized protein</fullName>
    </submittedName>
</protein>
<evidence type="ECO:0000256" key="1">
    <source>
        <dbReference type="SAM" id="MobiDB-lite"/>
    </source>
</evidence>
<feature type="compositionally biased region" description="Acidic residues" evidence="1">
    <location>
        <begin position="54"/>
        <end position="64"/>
    </location>
</feature>
<accession>A0A9Q3CAP4</accession>
<evidence type="ECO:0000313" key="2">
    <source>
        <dbReference type="EMBL" id="MBW0479750.1"/>
    </source>
</evidence>
<keyword evidence="3" id="KW-1185">Reference proteome</keyword>
<organism evidence="2 3">
    <name type="scientific">Austropuccinia psidii MF-1</name>
    <dbReference type="NCBI Taxonomy" id="1389203"/>
    <lineage>
        <taxon>Eukaryota</taxon>
        <taxon>Fungi</taxon>
        <taxon>Dikarya</taxon>
        <taxon>Basidiomycota</taxon>
        <taxon>Pucciniomycotina</taxon>
        <taxon>Pucciniomycetes</taxon>
        <taxon>Pucciniales</taxon>
        <taxon>Sphaerophragmiaceae</taxon>
        <taxon>Austropuccinia</taxon>
    </lineage>
</organism>
<name>A0A9Q3CAP4_9BASI</name>
<proteinExistence type="predicted"/>
<sequence length="88" mass="9285">MEVARCTNVGGSIPIGGRPIYYSSEVPISRINTEGVVKRTRQIANSPTGPNAEGSDEMDGEEAEVVLKSAGHQSSTSPSQPPAKIFQN</sequence>
<gene>
    <name evidence="2" type="ORF">O181_019465</name>
</gene>
<dbReference type="Proteomes" id="UP000765509">
    <property type="component" value="Unassembled WGS sequence"/>
</dbReference>
<feature type="region of interest" description="Disordered" evidence="1">
    <location>
        <begin position="40"/>
        <end position="88"/>
    </location>
</feature>
<reference evidence="2" key="1">
    <citation type="submission" date="2021-03" db="EMBL/GenBank/DDBJ databases">
        <title>Draft genome sequence of rust myrtle Austropuccinia psidii MF-1, a brazilian biotype.</title>
        <authorList>
            <person name="Quecine M.C."/>
            <person name="Pachon D.M.R."/>
            <person name="Bonatelli M.L."/>
            <person name="Correr F.H."/>
            <person name="Franceschini L.M."/>
            <person name="Leite T.F."/>
            <person name="Margarido G.R.A."/>
            <person name="Almeida C.A."/>
            <person name="Ferrarezi J.A."/>
            <person name="Labate C.A."/>
        </authorList>
    </citation>
    <scope>NUCLEOTIDE SEQUENCE</scope>
    <source>
        <strain evidence="2">MF-1</strain>
    </source>
</reference>
<comment type="caution">
    <text evidence="2">The sequence shown here is derived from an EMBL/GenBank/DDBJ whole genome shotgun (WGS) entry which is preliminary data.</text>
</comment>
<evidence type="ECO:0000313" key="3">
    <source>
        <dbReference type="Proteomes" id="UP000765509"/>
    </source>
</evidence>